<evidence type="ECO:0000256" key="6">
    <source>
        <dbReference type="ARBA" id="ARBA00023316"/>
    </source>
</evidence>
<dbReference type="PANTHER" id="PTHR36699">
    <property type="entry name" value="LD-TRANSPEPTIDASE"/>
    <property type="match status" value="1"/>
</dbReference>
<dbReference type="Pfam" id="PF03734">
    <property type="entry name" value="YkuD"/>
    <property type="match status" value="1"/>
</dbReference>
<keyword evidence="11" id="KW-1185">Reference proteome</keyword>
<feature type="active site" description="Nucleophile" evidence="7">
    <location>
        <position position="175"/>
    </location>
</feature>
<evidence type="ECO:0000256" key="5">
    <source>
        <dbReference type="ARBA" id="ARBA00022984"/>
    </source>
</evidence>
<name>A0A0F5VBZ0_9GAMM</name>
<accession>A0A0F5VBZ0</accession>
<keyword evidence="3" id="KW-0808">Transferase</keyword>
<dbReference type="GO" id="GO:0071555">
    <property type="term" value="P:cell wall organization"/>
    <property type="evidence" value="ECO:0007669"/>
    <property type="project" value="UniProtKB-UniRule"/>
</dbReference>
<dbReference type="OrthoDB" id="9809748at2"/>
<feature type="active site" description="Proton donor/acceptor" evidence="7">
    <location>
        <position position="167"/>
    </location>
</feature>
<dbReference type="UniPathway" id="UPA00219"/>
<dbReference type="GO" id="GO:0009252">
    <property type="term" value="P:peptidoglycan biosynthetic process"/>
    <property type="evidence" value="ECO:0007669"/>
    <property type="project" value="UniProtKB-UniPathway"/>
</dbReference>
<dbReference type="STRING" id="265726.KY46_13090"/>
<dbReference type="PANTHER" id="PTHR36699:SF1">
    <property type="entry name" value="L,D-TRANSPEPTIDASE YAFK-RELATED"/>
    <property type="match status" value="1"/>
</dbReference>
<dbReference type="GO" id="GO:0016740">
    <property type="term" value="F:transferase activity"/>
    <property type="evidence" value="ECO:0007669"/>
    <property type="project" value="UniProtKB-KW"/>
</dbReference>
<feature type="domain" description="L,D-TPase catalytic" evidence="9">
    <location>
        <begin position="71"/>
        <end position="201"/>
    </location>
</feature>
<gene>
    <name evidence="10" type="ORF">KY46_13090</name>
</gene>
<evidence type="ECO:0000313" key="11">
    <source>
        <dbReference type="Proteomes" id="UP000033633"/>
    </source>
</evidence>
<sequence>MRTFTVSAIFAVGSLLIFNHAHGQSISTTVVPSTLGKRTVDDVLATYGQLSEMRLKYRFRQANVSYPPAKIALLGLKEEKALELWAFDEKGERHFVYSYPVTAASGKAGPKLKEGDRQVPEGIYKIIGLNPNSRFHLSMKLNYPNDFDLKYAALEGRQSPGSNIFIHGKADSIGCLAIGDSAVEELFTLVGKIGKNNVEVVIAPHDPRKNPIRPVPETSPAWISELYASIETEFSRFEY</sequence>
<reference evidence="10 11" key="1">
    <citation type="submission" date="2014-12" db="EMBL/GenBank/DDBJ databases">
        <title>Mercury Reductase activity and rhizosphere competence traits in the genome of root associated Photobacterium halotolerans MELD1.</title>
        <authorList>
            <person name="Mathew D.C."/>
            <person name="Huang C.-C."/>
        </authorList>
    </citation>
    <scope>NUCLEOTIDE SEQUENCE [LARGE SCALE GENOMIC DNA]</scope>
    <source>
        <strain evidence="10 11">MELD1</strain>
    </source>
</reference>
<feature type="signal peptide" evidence="8">
    <location>
        <begin position="1"/>
        <end position="23"/>
    </location>
</feature>
<dbReference type="GO" id="GO:0004180">
    <property type="term" value="F:carboxypeptidase activity"/>
    <property type="evidence" value="ECO:0007669"/>
    <property type="project" value="UniProtKB-ARBA"/>
</dbReference>
<protein>
    <recommendedName>
        <fullName evidence="9">L,D-TPase catalytic domain-containing protein</fullName>
    </recommendedName>
</protein>
<dbReference type="CDD" id="cd16913">
    <property type="entry name" value="YkuD_like"/>
    <property type="match status" value="1"/>
</dbReference>
<feature type="chain" id="PRO_5002496251" description="L,D-TPase catalytic domain-containing protein" evidence="8">
    <location>
        <begin position="24"/>
        <end position="239"/>
    </location>
</feature>
<comment type="similarity">
    <text evidence="2">Belongs to the YkuD family.</text>
</comment>
<evidence type="ECO:0000256" key="2">
    <source>
        <dbReference type="ARBA" id="ARBA00005992"/>
    </source>
</evidence>
<keyword evidence="6 7" id="KW-0961">Cell wall biogenesis/degradation</keyword>
<comment type="pathway">
    <text evidence="1 7">Cell wall biogenesis; peptidoglycan biosynthesis.</text>
</comment>
<evidence type="ECO:0000256" key="7">
    <source>
        <dbReference type="PROSITE-ProRule" id="PRU01373"/>
    </source>
</evidence>
<dbReference type="Proteomes" id="UP000033633">
    <property type="component" value="Unassembled WGS sequence"/>
</dbReference>
<dbReference type="InterPro" id="IPR005490">
    <property type="entry name" value="LD_TPept_cat_dom"/>
</dbReference>
<evidence type="ECO:0000259" key="9">
    <source>
        <dbReference type="PROSITE" id="PS52029"/>
    </source>
</evidence>
<dbReference type="AlphaFoldDB" id="A0A0F5VBZ0"/>
<keyword evidence="4 7" id="KW-0133">Cell shape</keyword>
<keyword evidence="5 7" id="KW-0573">Peptidoglycan synthesis</keyword>
<keyword evidence="8" id="KW-0732">Signal</keyword>
<evidence type="ECO:0000313" key="10">
    <source>
        <dbReference type="EMBL" id="KKC99316.1"/>
    </source>
</evidence>
<evidence type="ECO:0000256" key="3">
    <source>
        <dbReference type="ARBA" id="ARBA00022679"/>
    </source>
</evidence>
<evidence type="ECO:0000256" key="8">
    <source>
        <dbReference type="SAM" id="SignalP"/>
    </source>
</evidence>
<dbReference type="SUPFAM" id="SSF141523">
    <property type="entry name" value="L,D-transpeptidase catalytic domain-like"/>
    <property type="match status" value="1"/>
</dbReference>
<dbReference type="PROSITE" id="PS52029">
    <property type="entry name" value="LD_TPASE"/>
    <property type="match status" value="1"/>
</dbReference>
<comment type="caution">
    <text evidence="10">The sequence shown here is derived from an EMBL/GenBank/DDBJ whole genome shotgun (WGS) entry which is preliminary data.</text>
</comment>
<evidence type="ECO:0000256" key="1">
    <source>
        <dbReference type="ARBA" id="ARBA00004752"/>
    </source>
</evidence>
<organism evidence="10 11">
    <name type="scientific">Photobacterium halotolerans</name>
    <dbReference type="NCBI Taxonomy" id="265726"/>
    <lineage>
        <taxon>Bacteria</taxon>
        <taxon>Pseudomonadati</taxon>
        <taxon>Pseudomonadota</taxon>
        <taxon>Gammaproteobacteria</taxon>
        <taxon>Vibrionales</taxon>
        <taxon>Vibrionaceae</taxon>
        <taxon>Photobacterium</taxon>
    </lineage>
</organism>
<dbReference type="GO" id="GO:0008360">
    <property type="term" value="P:regulation of cell shape"/>
    <property type="evidence" value="ECO:0007669"/>
    <property type="project" value="UniProtKB-UniRule"/>
</dbReference>
<evidence type="ECO:0000256" key="4">
    <source>
        <dbReference type="ARBA" id="ARBA00022960"/>
    </source>
</evidence>
<dbReference type="RefSeq" id="WP_082095778.1">
    <property type="nucleotide sequence ID" value="NZ_JWYV01000011.1"/>
</dbReference>
<dbReference type="EMBL" id="JWYV01000011">
    <property type="protein sequence ID" value="KKC99316.1"/>
    <property type="molecule type" value="Genomic_DNA"/>
</dbReference>
<dbReference type="InterPro" id="IPR038063">
    <property type="entry name" value="Transpep_catalytic_dom"/>
</dbReference>
<dbReference type="PATRIC" id="fig|265726.11.peg.838"/>
<proteinExistence type="inferred from homology"/>